<keyword evidence="1" id="KW-1133">Transmembrane helix</keyword>
<protein>
    <recommendedName>
        <fullName evidence="4">DUF4231 domain-containing protein</fullName>
    </recommendedName>
</protein>
<dbReference type="EMBL" id="JBHLWV010000006">
    <property type="protein sequence ID" value="MFC0313623.1"/>
    <property type="molecule type" value="Genomic_DNA"/>
</dbReference>
<dbReference type="Proteomes" id="UP001589783">
    <property type="component" value="Unassembled WGS sequence"/>
</dbReference>
<keyword evidence="1" id="KW-0812">Transmembrane</keyword>
<proteinExistence type="predicted"/>
<keyword evidence="3" id="KW-1185">Reference proteome</keyword>
<keyword evidence="1" id="KW-0472">Membrane</keyword>
<feature type="transmembrane region" description="Helical" evidence="1">
    <location>
        <begin position="91"/>
        <end position="109"/>
    </location>
</feature>
<sequence length="198" mass="21943">MRQNRERELQWWTRNTGLITGRPVGSTQARRCHTTLSLRRPFRAPQPVVDLVVSDADLSALAFSDAGRWLLTQQSVLLDASTDPKTRRVRLLNNALTLGAVAAMCVMFVGGIWLFTGAVFAAVLAAGAAWVGWERYQVHVQLVCAADRQATDTYGPDAARTALQTRPHLYRSALHGFVEHRSPLSIENRTRRLPAAAQ</sequence>
<organism evidence="2 3">
    <name type="scientific">Gordonia phosphorivorans</name>
    <dbReference type="NCBI Taxonomy" id="1056982"/>
    <lineage>
        <taxon>Bacteria</taxon>
        <taxon>Bacillati</taxon>
        <taxon>Actinomycetota</taxon>
        <taxon>Actinomycetes</taxon>
        <taxon>Mycobacteriales</taxon>
        <taxon>Gordoniaceae</taxon>
        <taxon>Gordonia</taxon>
    </lineage>
</organism>
<evidence type="ECO:0000256" key="1">
    <source>
        <dbReference type="SAM" id="Phobius"/>
    </source>
</evidence>
<accession>A0ABV6H425</accession>
<evidence type="ECO:0000313" key="3">
    <source>
        <dbReference type="Proteomes" id="UP001589783"/>
    </source>
</evidence>
<feature type="transmembrane region" description="Helical" evidence="1">
    <location>
        <begin position="115"/>
        <end position="133"/>
    </location>
</feature>
<comment type="caution">
    <text evidence="2">The sequence shown here is derived from an EMBL/GenBank/DDBJ whole genome shotgun (WGS) entry which is preliminary data.</text>
</comment>
<evidence type="ECO:0008006" key="4">
    <source>
        <dbReference type="Google" id="ProtNLM"/>
    </source>
</evidence>
<dbReference type="RefSeq" id="WP_382360140.1">
    <property type="nucleotide sequence ID" value="NZ_JBHLWV010000006.1"/>
</dbReference>
<reference evidence="2 3" key="1">
    <citation type="submission" date="2024-09" db="EMBL/GenBank/DDBJ databases">
        <authorList>
            <person name="Sun Q."/>
            <person name="Mori K."/>
        </authorList>
    </citation>
    <scope>NUCLEOTIDE SEQUENCE [LARGE SCALE GENOMIC DNA]</scope>
    <source>
        <strain evidence="2 3">CCM 7957</strain>
    </source>
</reference>
<name>A0ABV6H425_9ACTN</name>
<evidence type="ECO:0000313" key="2">
    <source>
        <dbReference type="EMBL" id="MFC0313623.1"/>
    </source>
</evidence>
<gene>
    <name evidence="2" type="ORF">ACFFJD_01990</name>
</gene>